<dbReference type="RefSeq" id="WP_154406963.1">
    <property type="nucleotide sequence ID" value="NZ_JAQXJM010000113.1"/>
</dbReference>
<dbReference type="GeneID" id="96778740"/>
<dbReference type="Pfam" id="PF10387">
    <property type="entry name" value="DUF2442"/>
    <property type="match status" value="1"/>
</dbReference>
<evidence type="ECO:0000313" key="1">
    <source>
        <dbReference type="EMBL" id="MSU08807.1"/>
    </source>
</evidence>
<sequence length="95" mass="10878">MYVVNGVAYADDLKADAEIEDFKILDRLYMLVTFSGGEKRIFDVEPLLQYPAYRELEKQEVFDTARLNGGTITWLNGAIDVSPEKVYEISYPYEG</sequence>
<protein>
    <submittedName>
        <fullName evidence="1">DUF2442 domain-containing protein</fullName>
    </submittedName>
</protein>
<dbReference type="EMBL" id="VUNR01000012">
    <property type="protein sequence ID" value="MSU08807.1"/>
    <property type="molecule type" value="Genomic_DNA"/>
</dbReference>
<name>A0A6I2UDN3_9FIRM</name>
<evidence type="ECO:0000313" key="2">
    <source>
        <dbReference type="Proteomes" id="UP000433181"/>
    </source>
</evidence>
<dbReference type="SUPFAM" id="SSF143880">
    <property type="entry name" value="NE0471 N-terminal domain-like"/>
    <property type="match status" value="1"/>
</dbReference>
<accession>A0A6I2UDN3</accession>
<keyword evidence="2" id="KW-1185">Reference proteome</keyword>
<dbReference type="InterPro" id="IPR036782">
    <property type="entry name" value="NE0471-like_N"/>
</dbReference>
<comment type="caution">
    <text evidence="1">The sequence shown here is derived from an EMBL/GenBank/DDBJ whole genome shotgun (WGS) entry which is preliminary data.</text>
</comment>
<dbReference type="InterPro" id="IPR018841">
    <property type="entry name" value="DUF2442"/>
</dbReference>
<dbReference type="Proteomes" id="UP000433181">
    <property type="component" value="Unassembled WGS sequence"/>
</dbReference>
<dbReference type="Gene3D" id="3.30.2020.10">
    <property type="entry name" value="NE0471-like N-terminal domain"/>
    <property type="match status" value="1"/>
</dbReference>
<organism evidence="1 2">
    <name type="scientific">Anaerovibrio slackiae</name>
    <dbReference type="NCBI Taxonomy" id="2652309"/>
    <lineage>
        <taxon>Bacteria</taxon>
        <taxon>Bacillati</taxon>
        <taxon>Bacillota</taxon>
        <taxon>Negativicutes</taxon>
        <taxon>Selenomonadales</taxon>
        <taxon>Selenomonadaceae</taxon>
        <taxon>Anaerovibrio</taxon>
    </lineage>
</organism>
<proteinExistence type="predicted"/>
<reference evidence="1 2" key="1">
    <citation type="submission" date="2019-08" db="EMBL/GenBank/DDBJ databases">
        <title>In-depth cultivation of the pig gut microbiome towards novel bacterial diversity and tailored functional studies.</title>
        <authorList>
            <person name="Wylensek D."/>
            <person name="Hitch T.C.A."/>
            <person name="Clavel T."/>
        </authorList>
    </citation>
    <scope>NUCLEOTIDE SEQUENCE [LARGE SCALE GENOMIC DNA]</scope>
    <source>
        <strain evidence="1 2">WCA-693-APC-5D-A</strain>
    </source>
</reference>
<dbReference type="AlphaFoldDB" id="A0A6I2UDN3"/>
<gene>
    <name evidence="1" type="ORF">FYJ84_07405</name>
</gene>